<dbReference type="Pfam" id="PF13392">
    <property type="entry name" value="HNH_3"/>
    <property type="match status" value="1"/>
</dbReference>
<sequence>MSGKFRESIDLVGQDILKERLEYDPDTGIFNWLIPPPRSAVGDIAGRTNTNGYLEVWLLSKRYLLHRLAFLYMDGDHPASEIDHIDGCRTNNAWSNLRRVSSAENSRNKKIFSNNRSGASGVHYDRSTSEWVASIRSGGKLIRIGSYGLKFFAKQARLAAEKKYGFHENHGKR</sequence>
<evidence type="ECO:0000313" key="2">
    <source>
        <dbReference type="EMBL" id="SQF90264.1"/>
    </source>
</evidence>
<dbReference type="InterPro" id="IPR044925">
    <property type="entry name" value="His-Me_finger_sf"/>
</dbReference>
<reference evidence="2 3" key="1">
    <citation type="submission" date="2018-06" db="EMBL/GenBank/DDBJ databases">
        <authorList>
            <consortium name="Pathogen Informatics"/>
            <person name="Doyle S."/>
        </authorList>
    </citation>
    <scope>NUCLEOTIDE SEQUENCE [LARGE SCALE GENOMIC DNA]</scope>
    <source>
        <strain evidence="2 3">NCTC10038</strain>
    </source>
</reference>
<accession>A0A8B4I2X0</accession>
<feature type="domain" description="HNH nuclease" evidence="1">
    <location>
        <begin position="63"/>
        <end position="107"/>
    </location>
</feature>
<dbReference type="AlphaFoldDB" id="A0A8B4I2X0"/>
<dbReference type="RefSeq" id="WP_081006333.1">
    <property type="nucleotide sequence ID" value="NZ_CBCRXZ010000015.1"/>
</dbReference>
<dbReference type="EMBL" id="LS483372">
    <property type="protein sequence ID" value="SQF90264.1"/>
    <property type="molecule type" value="Genomic_DNA"/>
</dbReference>
<dbReference type="SUPFAM" id="SSF54060">
    <property type="entry name" value="His-Me finger endonucleases"/>
    <property type="match status" value="1"/>
</dbReference>
<organism evidence="2 3">
    <name type="scientific">Pseudomonas fluorescens</name>
    <dbReference type="NCBI Taxonomy" id="294"/>
    <lineage>
        <taxon>Bacteria</taxon>
        <taxon>Pseudomonadati</taxon>
        <taxon>Pseudomonadota</taxon>
        <taxon>Gammaproteobacteria</taxon>
        <taxon>Pseudomonadales</taxon>
        <taxon>Pseudomonadaceae</taxon>
        <taxon>Pseudomonas</taxon>
    </lineage>
</organism>
<dbReference type="Proteomes" id="UP000248640">
    <property type="component" value="Chromosome 1"/>
</dbReference>
<dbReference type="InterPro" id="IPR003615">
    <property type="entry name" value="HNH_nuc"/>
</dbReference>
<gene>
    <name evidence="2" type="primary">endY</name>
    <name evidence="2" type="ORF">NCTC10038_01661</name>
</gene>
<proteinExistence type="predicted"/>
<evidence type="ECO:0000259" key="1">
    <source>
        <dbReference type="Pfam" id="PF13392"/>
    </source>
</evidence>
<protein>
    <submittedName>
        <fullName evidence="2">EndY protein</fullName>
    </submittedName>
</protein>
<evidence type="ECO:0000313" key="3">
    <source>
        <dbReference type="Proteomes" id="UP000248640"/>
    </source>
</evidence>
<name>A0A8B4I2X0_PSEFL</name>
<dbReference type="GeneID" id="61637633"/>
<dbReference type="Gene3D" id="3.90.75.20">
    <property type="match status" value="1"/>
</dbReference>